<feature type="transmembrane region" description="Helical" evidence="2">
    <location>
        <begin position="26"/>
        <end position="46"/>
    </location>
</feature>
<evidence type="ECO:0000313" key="5">
    <source>
        <dbReference type="EMBL" id="AGW13979.1"/>
    </source>
</evidence>
<dbReference type="InterPro" id="IPR046711">
    <property type="entry name" value="DUF6784"/>
</dbReference>
<gene>
    <name evidence="5" type="ORF">DGI_2224</name>
</gene>
<feature type="transmembrane region" description="Helical" evidence="2">
    <location>
        <begin position="94"/>
        <end position="116"/>
    </location>
</feature>
<feature type="region of interest" description="Disordered" evidence="1">
    <location>
        <begin position="1"/>
        <end position="20"/>
    </location>
</feature>
<feature type="transmembrane region" description="Helical" evidence="2">
    <location>
        <begin position="312"/>
        <end position="334"/>
    </location>
</feature>
<accession>T2GCS2</accession>
<evidence type="ECO:0000313" key="6">
    <source>
        <dbReference type="Proteomes" id="UP000016587"/>
    </source>
</evidence>
<organism evidence="5 6">
    <name type="scientific">Megalodesulfovibrio gigas (strain ATCC 19364 / DSM 1382 / NCIMB 9332 / VKM B-1759)</name>
    <name type="common">Desulfovibrio gigas</name>
    <dbReference type="NCBI Taxonomy" id="1121448"/>
    <lineage>
        <taxon>Bacteria</taxon>
        <taxon>Pseudomonadati</taxon>
        <taxon>Thermodesulfobacteriota</taxon>
        <taxon>Desulfovibrionia</taxon>
        <taxon>Desulfovibrionales</taxon>
        <taxon>Desulfovibrionaceae</taxon>
        <taxon>Megalodesulfovibrio</taxon>
    </lineage>
</organism>
<feature type="transmembrane region" description="Helical" evidence="2">
    <location>
        <begin position="657"/>
        <end position="678"/>
    </location>
</feature>
<dbReference type="Proteomes" id="UP000016587">
    <property type="component" value="Chromosome"/>
</dbReference>
<feature type="domain" description="DUF6785" evidence="4">
    <location>
        <begin position="25"/>
        <end position="552"/>
    </location>
</feature>
<dbReference type="KEGG" id="dgg:DGI_2224"/>
<name>T2GCS2_MEGG1</name>
<dbReference type="STRING" id="1121448.DGI_2224"/>
<dbReference type="Pfam" id="PF20580">
    <property type="entry name" value="DUF6784"/>
    <property type="match status" value="1"/>
</dbReference>
<feature type="transmembrane region" description="Helical" evidence="2">
    <location>
        <begin position="283"/>
        <end position="305"/>
    </location>
</feature>
<dbReference type="InterPro" id="IPR046712">
    <property type="entry name" value="DUF6785"/>
</dbReference>
<sequence length="688" mass="74414">MSTTTGTSTPAAPDSKAAPASRGLRWPALGVGLLLGLGLCAVTPWHNAYLQGTSLAGGHFPLAPFCISFVLVLLTALAARLTHTRPLLSGAEHLAIWALMTVVSGFGWTGLARTFLVNITTPTYFASAGNRWEEVFGGVLPDAWHVTNATSVKTMYNGLEGGRGLSTLEILGRIPWESWVMPLVTWGVFLALAFWVMLCLTSILGKQWVVNERVNFPLMRAPQLLDEHLEAGTLGTFLADKHLLLGLSIPMLLHTWNGLSAVLPSIPLIPTVLMMGDYFPKHGVLAGFHKLKLSIYPAFIGFAFLTTRQISLSFWVFFLAAGLLGGMLASMGLQPPPAALGLTFGPSIASPEEAQTIGAFLVFFLFLIWLGRRQLRLSLRCAVRGRAAVFGELCSESLDARDNVSWMHPGVAVWGSVLGLAFLTGWAGWYGLPLAPTLTFLLVGFMTLVVTSRLVCQGGVPYYAFAAAPMDGLLGLFGASFFGPAGILGLAVMQKVLFLDVRESLMPSLFHAAKAGENVRGRGRLFVALCLALGLGAAVALGAMLVLAHKYGMRDLSVDWAQRTSISMYETAQQLMEVGQSPRPWVITYAGVGAAVMLLLVACYYKLPWWPIHPLGYLAAYGTGMTHLWFCFLAGWLCNHVTLRYGGAALFRQVRNVFIGMILGDFLMGGAWAIVGLFTDIRYHVFPL</sequence>
<proteinExistence type="predicted"/>
<feature type="transmembrane region" description="Helical" evidence="2">
    <location>
        <begin position="586"/>
        <end position="607"/>
    </location>
</feature>
<dbReference type="RefSeq" id="WP_021760925.1">
    <property type="nucleotide sequence ID" value="NC_022444.1"/>
</dbReference>
<dbReference type="Pfam" id="PF20581">
    <property type="entry name" value="DUF6785"/>
    <property type="match status" value="1"/>
</dbReference>
<feature type="transmembrane region" description="Helical" evidence="2">
    <location>
        <begin position="438"/>
        <end position="460"/>
    </location>
</feature>
<dbReference type="AlphaFoldDB" id="T2GCS2"/>
<evidence type="ECO:0000256" key="1">
    <source>
        <dbReference type="SAM" id="MobiDB-lite"/>
    </source>
</evidence>
<evidence type="ECO:0000256" key="2">
    <source>
        <dbReference type="SAM" id="Phobius"/>
    </source>
</evidence>
<feature type="transmembrane region" description="Helical" evidence="2">
    <location>
        <begin position="472"/>
        <end position="493"/>
    </location>
</feature>
<evidence type="ECO:0000259" key="3">
    <source>
        <dbReference type="Pfam" id="PF20580"/>
    </source>
</evidence>
<feature type="transmembrane region" description="Helical" evidence="2">
    <location>
        <begin position="411"/>
        <end position="432"/>
    </location>
</feature>
<dbReference type="PATRIC" id="fig|1121448.10.peg.2177"/>
<feature type="transmembrane region" description="Helical" evidence="2">
    <location>
        <begin position="525"/>
        <end position="547"/>
    </location>
</feature>
<protein>
    <submittedName>
        <fullName evidence="5">Uncharacterized protein</fullName>
    </submittedName>
</protein>
<evidence type="ECO:0000259" key="4">
    <source>
        <dbReference type="Pfam" id="PF20581"/>
    </source>
</evidence>
<reference evidence="5 6" key="1">
    <citation type="journal article" date="2013" name="J. Bacteriol.">
        <title>Roles of HynAB and Ech, the only two hydrogenases found in the model sulfate reducer Desulfovibrio gigas.</title>
        <authorList>
            <person name="Morais-Silva F.O."/>
            <person name="Santos C.I."/>
            <person name="Rodrigues R."/>
            <person name="Pereira I.A."/>
            <person name="Rodrigues-Pousada C."/>
        </authorList>
    </citation>
    <scope>NUCLEOTIDE SEQUENCE [LARGE SCALE GENOMIC DNA]</scope>
    <source>
        <strain evidence="6">ATCC 19364 / DSM 1382 / NCIMB 9332 / VKM B-1759</strain>
    </source>
</reference>
<feature type="domain" description="DUF6784" evidence="3">
    <location>
        <begin position="588"/>
        <end position="686"/>
    </location>
</feature>
<dbReference type="eggNOG" id="ENOG502Z7XV">
    <property type="taxonomic scope" value="Bacteria"/>
</dbReference>
<keyword evidence="6" id="KW-1185">Reference proteome</keyword>
<feature type="transmembrane region" description="Helical" evidence="2">
    <location>
        <begin position="354"/>
        <end position="370"/>
    </location>
</feature>
<reference evidence="6" key="2">
    <citation type="submission" date="2013-07" db="EMBL/GenBank/DDBJ databases">
        <authorList>
            <person name="Morais-Silva F.O."/>
            <person name="Rezende A.M."/>
            <person name="Pimentel C."/>
            <person name="Resende D.M."/>
            <person name="Santos C.I."/>
            <person name="Clemente C."/>
            <person name="de Oliveira L.M."/>
            <person name="da Silva S.M."/>
            <person name="Costa D.A."/>
            <person name="Varela-Raposo A."/>
            <person name="Horacio E.C.A."/>
            <person name="Matos M."/>
            <person name="Flores O."/>
            <person name="Ruiz J.C."/>
            <person name="Rodrigues-Pousada C."/>
        </authorList>
    </citation>
    <scope>NUCLEOTIDE SEQUENCE [LARGE SCALE GENOMIC DNA]</scope>
    <source>
        <strain evidence="6">ATCC 19364 / DSM 1382 / NCIMB 9332 / VKM B-1759</strain>
    </source>
</reference>
<keyword evidence="2" id="KW-0472">Membrane</keyword>
<keyword evidence="2" id="KW-1133">Transmembrane helix</keyword>
<keyword evidence="2" id="KW-0812">Transmembrane</keyword>
<feature type="transmembrane region" description="Helical" evidence="2">
    <location>
        <begin position="243"/>
        <end position="263"/>
    </location>
</feature>
<dbReference type="HOGENOM" id="CLU_405827_0_0_7"/>
<feature type="transmembrane region" description="Helical" evidence="2">
    <location>
        <begin position="58"/>
        <end position="82"/>
    </location>
</feature>
<feature type="transmembrane region" description="Helical" evidence="2">
    <location>
        <begin position="183"/>
        <end position="204"/>
    </location>
</feature>
<dbReference type="EMBL" id="CP006585">
    <property type="protein sequence ID" value="AGW13979.1"/>
    <property type="molecule type" value="Genomic_DNA"/>
</dbReference>